<keyword evidence="3" id="KW-1185">Reference proteome</keyword>
<reference evidence="1" key="1">
    <citation type="submission" date="2023-06" db="EMBL/GenBank/DDBJ databases">
        <authorList>
            <person name="Kurt Z."/>
        </authorList>
    </citation>
    <scope>NUCLEOTIDE SEQUENCE</scope>
</reference>
<dbReference type="EMBL" id="CAXDID020000530">
    <property type="protein sequence ID" value="CAL6100414.1"/>
    <property type="molecule type" value="Genomic_DNA"/>
</dbReference>
<dbReference type="Proteomes" id="UP001642409">
    <property type="component" value="Unassembled WGS sequence"/>
</dbReference>
<protein>
    <submittedName>
        <fullName evidence="2">Hypothetical_protein</fullName>
    </submittedName>
</protein>
<accession>A0AA86NBY5</accession>
<dbReference type="EMBL" id="CATOUU010000112">
    <property type="protein sequence ID" value="CAI9916849.1"/>
    <property type="molecule type" value="Genomic_DNA"/>
</dbReference>
<organism evidence="1">
    <name type="scientific">Hexamita inflata</name>
    <dbReference type="NCBI Taxonomy" id="28002"/>
    <lineage>
        <taxon>Eukaryota</taxon>
        <taxon>Metamonada</taxon>
        <taxon>Diplomonadida</taxon>
        <taxon>Hexamitidae</taxon>
        <taxon>Hexamitinae</taxon>
        <taxon>Hexamita</taxon>
    </lineage>
</organism>
<name>A0AA86NBY5_9EUKA</name>
<proteinExistence type="predicted"/>
<reference evidence="2 3" key="2">
    <citation type="submission" date="2024-07" db="EMBL/GenBank/DDBJ databases">
        <authorList>
            <person name="Akdeniz Z."/>
        </authorList>
    </citation>
    <scope>NUCLEOTIDE SEQUENCE [LARGE SCALE GENOMIC DNA]</scope>
</reference>
<gene>
    <name evidence="1" type="ORF">HINF_LOCUS4494</name>
    <name evidence="2" type="ORF">HINF_LOCUS70545</name>
</gene>
<evidence type="ECO:0000313" key="1">
    <source>
        <dbReference type="EMBL" id="CAI9916849.1"/>
    </source>
</evidence>
<evidence type="ECO:0000313" key="2">
    <source>
        <dbReference type="EMBL" id="CAL6100414.1"/>
    </source>
</evidence>
<sequence length="127" mass="14574">MLFYDISKQEKRSLQCSQVFQLIHNQYANINFPTALSTYSSYSANSSSFINMLTQNEFSFTIFKHLVKSVQSLHSNAQSGCSEDLLLIQQKLNNLEYISHYSSSNDLIQDNGYDKLEISEIAELQNE</sequence>
<evidence type="ECO:0000313" key="3">
    <source>
        <dbReference type="Proteomes" id="UP001642409"/>
    </source>
</evidence>
<dbReference type="AlphaFoldDB" id="A0AA86NBY5"/>
<comment type="caution">
    <text evidence="1">The sequence shown here is derived from an EMBL/GenBank/DDBJ whole genome shotgun (WGS) entry which is preliminary data.</text>
</comment>